<evidence type="ECO:0000256" key="1">
    <source>
        <dbReference type="SAM" id="MobiDB-lite"/>
    </source>
</evidence>
<accession>A0A077ZXU3</accession>
<protein>
    <submittedName>
        <fullName evidence="2">Uncharacterized protein</fullName>
    </submittedName>
</protein>
<evidence type="ECO:0000313" key="2">
    <source>
        <dbReference type="EMBL" id="CDW74720.1"/>
    </source>
</evidence>
<dbReference type="InParanoid" id="A0A077ZXU3"/>
<keyword evidence="3" id="KW-1185">Reference proteome</keyword>
<evidence type="ECO:0000313" key="3">
    <source>
        <dbReference type="Proteomes" id="UP000039865"/>
    </source>
</evidence>
<sequence>MLIQPDIQSDISGDQSQNPMQHTGKWGSVSQAQTETVKDYVTLSDEKAFKYSHIDENIIKITDQAKSLLKDSIDTVSMNQIQEEKETDPRSTSDFKNYEIRDKDLDEKVEILEVNDTFYNSHQRQQHQNYQRVKSTGIMKKQIRKIEANKENLELLNKKTRNHFDQSSIQQSKELLPLQSPIRSKITKLKDITNIVNDPKKLQFTFFNEEQQSLNGKLQQLQPLKTTEGIHQSGHNQAFRRNKIVQKALSRSPNILPDYEQHLQSSSIISTNGNSIILNQGSFSVQDQYNRSKEILPKQAFNPSQAFGLYGDNMRSVSSIPPRMGSNDSANRQSIHHMNGPFQRRQTLNDTFSQERWKQQSSQSSMGNGSIVSQYGITYGQQAQQQQMQSINKFDIVEKIRISYEIIQNREKQQQTQNSIKNRFQINTAAESYNFVDNRDGATSRNLKYHQSQMQSKESQQNSVVIKSQRKGTYQDSSNSIYKLNIPKRHSNAPLPQQQMPVQQQFSSTYEKSDNYLNQTFLKLPQITKGQSSHVDTEINTKRELRGNNNKD</sequence>
<name>A0A077ZXU3_STYLE</name>
<dbReference type="EMBL" id="CCKQ01003590">
    <property type="protein sequence ID" value="CDW74720.1"/>
    <property type="molecule type" value="Genomic_DNA"/>
</dbReference>
<feature type="region of interest" description="Disordered" evidence="1">
    <location>
        <begin position="1"/>
        <end position="31"/>
    </location>
</feature>
<organism evidence="2 3">
    <name type="scientific">Stylonychia lemnae</name>
    <name type="common">Ciliate</name>
    <dbReference type="NCBI Taxonomy" id="5949"/>
    <lineage>
        <taxon>Eukaryota</taxon>
        <taxon>Sar</taxon>
        <taxon>Alveolata</taxon>
        <taxon>Ciliophora</taxon>
        <taxon>Intramacronucleata</taxon>
        <taxon>Spirotrichea</taxon>
        <taxon>Stichotrichia</taxon>
        <taxon>Sporadotrichida</taxon>
        <taxon>Oxytrichidae</taxon>
        <taxon>Stylonychinae</taxon>
        <taxon>Stylonychia</taxon>
    </lineage>
</organism>
<reference evidence="2 3" key="1">
    <citation type="submission" date="2014-06" db="EMBL/GenBank/DDBJ databases">
        <authorList>
            <person name="Swart Estienne"/>
        </authorList>
    </citation>
    <scope>NUCLEOTIDE SEQUENCE [LARGE SCALE GENOMIC DNA]</scope>
    <source>
        <strain evidence="2 3">130c</strain>
    </source>
</reference>
<feature type="compositionally biased region" description="Polar residues" evidence="1">
    <location>
        <begin position="1"/>
        <end position="21"/>
    </location>
</feature>
<feature type="region of interest" description="Disordered" evidence="1">
    <location>
        <begin position="451"/>
        <end position="472"/>
    </location>
</feature>
<proteinExistence type="predicted"/>
<gene>
    <name evidence="2" type="primary">Contig1424.g1560</name>
    <name evidence="2" type="ORF">STYLEM_3702</name>
</gene>
<dbReference type="Proteomes" id="UP000039865">
    <property type="component" value="Unassembled WGS sequence"/>
</dbReference>
<dbReference type="AlphaFoldDB" id="A0A077ZXU3"/>